<dbReference type="EMBL" id="JAAQPH010000003">
    <property type="protein sequence ID" value="NIA67919.1"/>
    <property type="molecule type" value="Genomic_DNA"/>
</dbReference>
<feature type="signal peptide" evidence="1">
    <location>
        <begin position="1"/>
        <end position="32"/>
    </location>
</feature>
<evidence type="ECO:0000313" key="2">
    <source>
        <dbReference type="EMBL" id="NIA67919.1"/>
    </source>
</evidence>
<comment type="caution">
    <text evidence="2">The sequence shown here is derived from an EMBL/GenBank/DDBJ whole genome shotgun (WGS) entry which is preliminary data.</text>
</comment>
<keyword evidence="1" id="KW-0732">Signal</keyword>
<protein>
    <submittedName>
        <fullName evidence="2">Uncharacterized protein</fullName>
    </submittedName>
</protein>
<evidence type="ECO:0000313" key="3">
    <source>
        <dbReference type="Proteomes" id="UP000761264"/>
    </source>
</evidence>
<organism evidence="2 3">
    <name type="scientific">Pelagibius litoralis</name>
    <dbReference type="NCBI Taxonomy" id="374515"/>
    <lineage>
        <taxon>Bacteria</taxon>
        <taxon>Pseudomonadati</taxon>
        <taxon>Pseudomonadota</taxon>
        <taxon>Alphaproteobacteria</taxon>
        <taxon>Rhodospirillales</taxon>
        <taxon>Rhodovibrionaceae</taxon>
        <taxon>Pelagibius</taxon>
    </lineage>
</organism>
<accession>A0A967CB49</accession>
<dbReference type="RefSeq" id="WP_167221965.1">
    <property type="nucleotide sequence ID" value="NZ_JAAQPH010000003.1"/>
</dbReference>
<evidence type="ECO:0000256" key="1">
    <source>
        <dbReference type="SAM" id="SignalP"/>
    </source>
</evidence>
<keyword evidence="3" id="KW-1185">Reference proteome</keyword>
<dbReference type="AlphaFoldDB" id="A0A967CB49"/>
<gene>
    <name evidence="2" type="ORF">HBA54_04875</name>
</gene>
<dbReference type="PROSITE" id="PS51318">
    <property type="entry name" value="TAT"/>
    <property type="match status" value="1"/>
</dbReference>
<proteinExistence type="predicted"/>
<dbReference type="Proteomes" id="UP000761264">
    <property type="component" value="Unassembled WGS sequence"/>
</dbReference>
<feature type="chain" id="PRO_5037408363" evidence="1">
    <location>
        <begin position="33"/>
        <end position="144"/>
    </location>
</feature>
<sequence length="144" mass="15458">MKPQNNTLSRRRVLTGAAAVSVAASAPAAATAREEMSPRIAELFTDWRNKHAAFLASSDHHCATFSGTFAEEDASPTNLAVNAALDASFAAYVALVWEPSFTLADVAAKAYATEVDRDGCDISIDWLCADMARFSDARMDWGQP</sequence>
<name>A0A967CB49_9PROT</name>
<dbReference type="InterPro" id="IPR006311">
    <property type="entry name" value="TAT_signal"/>
</dbReference>
<reference evidence="2" key="1">
    <citation type="submission" date="2020-03" db="EMBL/GenBank/DDBJ databases">
        <title>Genome of Pelagibius litoralis DSM 21314T.</title>
        <authorList>
            <person name="Wang G."/>
        </authorList>
    </citation>
    <scope>NUCLEOTIDE SEQUENCE</scope>
    <source>
        <strain evidence="2">DSM 21314</strain>
    </source>
</reference>